<comment type="caution">
    <text evidence="1">The sequence shown here is derived from an EMBL/GenBank/DDBJ whole genome shotgun (WGS) entry which is preliminary data.</text>
</comment>
<proteinExistence type="predicted"/>
<keyword evidence="2" id="KW-1185">Reference proteome</keyword>
<evidence type="ECO:0000313" key="2">
    <source>
        <dbReference type="Proteomes" id="UP001148662"/>
    </source>
</evidence>
<dbReference type="EMBL" id="JANHOG010002735">
    <property type="protein sequence ID" value="KAJ3520468.1"/>
    <property type="molecule type" value="Genomic_DNA"/>
</dbReference>
<protein>
    <submittedName>
        <fullName evidence="1">Uncharacterized protein</fullName>
    </submittedName>
</protein>
<name>A0ACC1RLF7_9APHY</name>
<evidence type="ECO:0000313" key="1">
    <source>
        <dbReference type="EMBL" id="KAJ3520468.1"/>
    </source>
</evidence>
<sequence length="564" mass="62654">MALYKPGSSSTSAPAGQTEFEILKSAHKFLRDDEEDGSVLPWEEKLAQKYYSSLYREFAVCDLKHYKSGNFALRWRTEEEVVSGAGETTCGNTRCPLHSARNIDPEDPRSALKTLELPFSYVEEGKSKFALVKVVLCDKCRKKLMYKRKKEKERLRRAESEARDESAGAAGSTNASEEADGEDSRRDSSAKVKIEPSDGGEGLSTRSGRIEGIMNAIGVRGRVHHGAETEHLSDLGRILDDAQRILYTVVQFSQLLVLVIPSRGRGKGRNVIHAFSPQFSCTIFIPDGSHIVALCAFLLAAGTPLAYLEDIRIAHLEEVLSCQLHSFHTMGGEQTVSGGVTYFTLNNGCKMPAVGIGCWMGRDGNGTEAGEMCRNALKCGYRHVDTAAKYGSEEVVGRAIRDSGIPREEIFLTTKLWNSDHHRVREAFEESLAKLNCGYIDLYMMHFPQAEIDGRVLGADEHPTFIDTWKEMEQLLETGIVSSIHHGIRRTSVLTRRLFHWWRRQSEEHRDIQFLDQEPRNPSAALHSGSGHEPDAAAPVLPAVCAEGVLRGQGNSSHRILALR</sequence>
<reference evidence="1" key="1">
    <citation type="submission" date="2022-07" db="EMBL/GenBank/DDBJ databases">
        <title>Genome Sequence of Phlebia brevispora.</title>
        <authorList>
            <person name="Buettner E."/>
        </authorList>
    </citation>
    <scope>NUCLEOTIDE SEQUENCE</scope>
    <source>
        <strain evidence="1">MPL23</strain>
    </source>
</reference>
<gene>
    <name evidence="1" type="ORF">NM688_g9158</name>
</gene>
<accession>A0ACC1RLF7</accession>
<organism evidence="1 2">
    <name type="scientific">Phlebia brevispora</name>
    <dbReference type="NCBI Taxonomy" id="194682"/>
    <lineage>
        <taxon>Eukaryota</taxon>
        <taxon>Fungi</taxon>
        <taxon>Dikarya</taxon>
        <taxon>Basidiomycota</taxon>
        <taxon>Agaricomycotina</taxon>
        <taxon>Agaricomycetes</taxon>
        <taxon>Polyporales</taxon>
        <taxon>Meruliaceae</taxon>
        <taxon>Phlebia</taxon>
    </lineage>
</organism>
<dbReference type="Proteomes" id="UP001148662">
    <property type="component" value="Unassembled WGS sequence"/>
</dbReference>